<dbReference type="InterPro" id="IPR003010">
    <property type="entry name" value="C-N_Hydrolase"/>
</dbReference>
<name>A0A381NM92_9ZZZZ</name>
<dbReference type="PANTHER" id="PTHR43674:SF2">
    <property type="entry name" value="BETA-UREIDOPROPIONASE"/>
    <property type="match status" value="1"/>
</dbReference>
<dbReference type="InterPro" id="IPR036526">
    <property type="entry name" value="C-N_Hydrolase_sf"/>
</dbReference>
<protein>
    <recommendedName>
        <fullName evidence="2">CN hydrolase domain-containing protein</fullName>
    </recommendedName>
</protein>
<dbReference type="AlphaFoldDB" id="A0A381NM92"/>
<evidence type="ECO:0000259" key="2">
    <source>
        <dbReference type="PROSITE" id="PS50263"/>
    </source>
</evidence>
<dbReference type="GO" id="GO:0016811">
    <property type="term" value="F:hydrolase activity, acting on carbon-nitrogen (but not peptide) bonds, in linear amides"/>
    <property type="evidence" value="ECO:0007669"/>
    <property type="project" value="UniProtKB-ARBA"/>
</dbReference>
<keyword evidence="1" id="KW-0378">Hydrolase</keyword>
<dbReference type="PANTHER" id="PTHR43674">
    <property type="entry name" value="NITRILASE C965.09-RELATED"/>
    <property type="match status" value="1"/>
</dbReference>
<organism evidence="3">
    <name type="scientific">marine metagenome</name>
    <dbReference type="NCBI Taxonomy" id="408172"/>
    <lineage>
        <taxon>unclassified sequences</taxon>
        <taxon>metagenomes</taxon>
        <taxon>ecological metagenomes</taxon>
    </lineage>
</organism>
<dbReference type="SUPFAM" id="SSF56317">
    <property type="entry name" value="Carbon-nitrogen hydrolase"/>
    <property type="match status" value="1"/>
</dbReference>
<feature type="domain" description="CN hydrolase" evidence="2">
    <location>
        <begin position="1"/>
        <end position="238"/>
    </location>
</feature>
<evidence type="ECO:0000313" key="3">
    <source>
        <dbReference type="EMBL" id="SUZ55234.1"/>
    </source>
</evidence>
<dbReference type="Gene3D" id="3.60.110.10">
    <property type="entry name" value="Carbon-nitrogen hydrolase"/>
    <property type="match status" value="1"/>
</dbReference>
<dbReference type="EMBL" id="UINC01000434">
    <property type="protein sequence ID" value="SUZ55234.1"/>
    <property type="molecule type" value="Genomic_DNA"/>
</dbReference>
<reference evidence="3" key="1">
    <citation type="submission" date="2018-05" db="EMBL/GenBank/DDBJ databases">
        <authorList>
            <person name="Lanie J.A."/>
            <person name="Ng W.-L."/>
            <person name="Kazmierczak K.M."/>
            <person name="Andrzejewski T.M."/>
            <person name="Davidsen T.M."/>
            <person name="Wayne K.J."/>
            <person name="Tettelin H."/>
            <person name="Glass J.I."/>
            <person name="Rusch D."/>
            <person name="Podicherti R."/>
            <person name="Tsui H.-C.T."/>
            <person name="Winkler M.E."/>
        </authorList>
    </citation>
    <scope>NUCLEOTIDE SEQUENCE</scope>
</reference>
<dbReference type="InterPro" id="IPR050345">
    <property type="entry name" value="Aliph_Amidase/BUP"/>
</dbReference>
<gene>
    <name evidence="3" type="ORF">METZ01_LOCUS8088</name>
</gene>
<accession>A0A381NM92</accession>
<dbReference type="PROSITE" id="PS50263">
    <property type="entry name" value="CN_HYDROLASE"/>
    <property type="match status" value="1"/>
</dbReference>
<dbReference type="Pfam" id="PF00795">
    <property type="entry name" value="CN_hydrolase"/>
    <property type="match status" value="1"/>
</dbReference>
<sequence>MKVGFVQNHPQFGNIQDNLNRIEEMLDGKRADLFVLPELFSTGYRFKKMDEAHQYAEPVPGGVVTSFLTSLANKINTYFIAGLVEIDDDRIYNSSITVGPEGFIGRYRKIHLFDTEKACFHTGTEVPPVFNLNGTKVGVMICFDWRFPEIARSLALNGAEIIAHPSNLVLPHCPQAMITRCLENRVYAITANRVGNENRVPDEILHFIGQSQVVDPDGNILIRASEIEEEVQIVEIDLEKAREKFINSKNDIFKDRRPDLYS</sequence>
<evidence type="ECO:0000256" key="1">
    <source>
        <dbReference type="ARBA" id="ARBA00022801"/>
    </source>
</evidence>
<proteinExistence type="predicted"/>